<dbReference type="FunFam" id="2.10.25.10:FF:000240">
    <property type="entry name" value="Vitamin K-dependent protein S"/>
    <property type="match status" value="7"/>
</dbReference>
<feature type="domain" description="EGF-like" evidence="8">
    <location>
        <begin position="615"/>
        <end position="656"/>
    </location>
</feature>
<keyword evidence="1 5" id="KW-0245">EGF-like domain</keyword>
<feature type="domain" description="EGF-like" evidence="8">
    <location>
        <begin position="1976"/>
        <end position="2018"/>
    </location>
</feature>
<feature type="disulfide bond" evidence="5">
    <location>
        <begin position="246"/>
        <end position="255"/>
    </location>
</feature>
<evidence type="ECO:0000256" key="5">
    <source>
        <dbReference type="PROSITE-ProRule" id="PRU00076"/>
    </source>
</evidence>
<dbReference type="CDD" id="cd00054">
    <property type="entry name" value="EGF_CA"/>
    <property type="match status" value="1"/>
</dbReference>
<feature type="disulfide bond" evidence="5">
    <location>
        <begin position="1946"/>
        <end position="1956"/>
    </location>
</feature>
<feature type="compositionally biased region" description="Basic residues" evidence="6">
    <location>
        <begin position="2059"/>
        <end position="2071"/>
    </location>
</feature>
<dbReference type="SUPFAM" id="SSF57184">
    <property type="entry name" value="Growth factor receptor domain"/>
    <property type="match status" value="6"/>
</dbReference>
<evidence type="ECO:0000256" key="2">
    <source>
        <dbReference type="ARBA" id="ARBA00022737"/>
    </source>
</evidence>
<dbReference type="InterPro" id="IPR001881">
    <property type="entry name" value="EGF-like_Ca-bd_dom"/>
</dbReference>
<keyword evidence="3 5" id="KW-1015">Disulfide bond</keyword>
<feature type="domain" description="EGF-like" evidence="8">
    <location>
        <begin position="960"/>
        <end position="996"/>
    </location>
</feature>
<dbReference type="FunFam" id="2.10.25.10:FF:000010">
    <property type="entry name" value="Pro-epidermal growth factor"/>
    <property type="match status" value="2"/>
</dbReference>
<feature type="disulfide bond" evidence="5">
    <location>
        <begin position="378"/>
        <end position="387"/>
    </location>
</feature>
<name>A0A0R3T1B9_RODNA</name>
<feature type="domain" description="EGF-like" evidence="8">
    <location>
        <begin position="390"/>
        <end position="431"/>
    </location>
</feature>
<feature type="disulfide bond" evidence="5">
    <location>
        <begin position="964"/>
        <end position="974"/>
    </location>
</feature>
<feature type="domain" description="EGF-like" evidence="8">
    <location>
        <begin position="540"/>
        <end position="581"/>
    </location>
</feature>
<feature type="domain" description="EGF-like" evidence="8">
    <location>
        <begin position="808"/>
        <end position="842"/>
    </location>
</feature>
<dbReference type="SMART" id="SM00179">
    <property type="entry name" value="EGF_CA"/>
    <property type="match status" value="23"/>
</dbReference>
<feature type="region of interest" description="Disordered" evidence="6">
    <location>
        <begin position="2045"/>
        <end position="2071"/>
    </location>
</feature>
<accession>A0A0R3T1B9</accession>
<feature type="disulfide bond" evidence="5">
    <location>
        <begin position="1563"/>
        <end position="1572"/>
    </location>
</feature>
<dbReference type="PROSITE" id="PS01186">
    <property type="entry name" value="EGF_2"/>
    <property type="match status" value="21"/>
</dbReference>
<evidence type="ECO:0000256" key="1">
    <source>
        <dbReference type="ARBA" id="ARBA00022536"/>
    </source>
</evidence>
<dbReference type="STRING" id="102285.A0A0R3T1B9"/>
<dbReference type="Proteomes" id="UP000278807">
    <property type="component" value="Unassembled WGS sequence"/>
</dbReference>
<feature type="disulfide bond" evidence="5">
    <location>
        <begin position="227"/>
        <end position="237"/>
    </location>
</feature>
<dbReference type="InterPro" id="IPR049883">
    <property type="entry name" value="NOTCH1_EGF-like"/>
</dbReference>
<dbReference type="SMART" id="SM00181">
    <property type="entry name" value="EGF"/>
    <property type="match status" value="45"/>
</dbReference>
<dbReference type="SUPFAM" id="SSF57196">
    <property type="entry name" value="EGF/Laminin"/>
    <property type="match status" value="11"/>
</dbReference>
<dbReference type="FunFam" id="2.10.25.10:FF:000001">
    <property type="entry name" value="Tenascin C"/>
    <property type="match status" value="1"/>
</dbReference>
<keyword evidence="7" id="KW-0732">Signal</keyword>
<feature type="disulfide bond" evidence="5">
    <location>
        <begin position="832"/>
        <end position="841"/>
    </location>
</feature>
<evidence type="ECO:0000313" key="10">
    <source>
        <dbReference type="Proteomes" id="UP000278807"/>
    </source>
</evidence>
<feature type="signal peptide" evidence="7">
    <location>
        <begin position="1"/>
        <end position="22"/>
    </location>
</feature>
<dbReference type="PROSITE" id="PS00010">
    <property type="entry name" value="ASX_HYDROXYL"/>
    <property type="match status" value="8"/>
</dbReference>
<feature type="disulfide bond" evidence="5">
    <location>
        <begin position="910"/>
        <end position="919"/>
    </location>
</feature>
<dbReference type="InterPro" id="IPR000742">
    <property type="entry name" value="EGF"/>
</dbReference>
<reference evidence="11" key="1">
    <citation type="submission" date="2017-02" db="UniProtKB">
        <authorList>
            <consortium name="WormBaseParasite"/>
        </authorList>
    </citation>
    <scope>IDENTIFICATION</scope>
</reference>
<evidence type="ECO:0000256" key="4">
    <source>
        <dbReference type="ARBA" id="ARBA00023180"/>
    </source>
</evidence>
<dbReference type="PANTHER" id="PTHR24034">
    <property type="entry name" value="EGF-LIKE DOMAIN-CONTAINING PROTEIN"/>
    <property type="match status" value="1"/>
</dbReference>
<feature type="disulfide bond" evidence="5">
    <location>
        <begin position="1310"/>
        <end position="1319"/>
    </location>
</feature>
<feature type="disulfide bond" evidence="5">
    <location>
        <begin position="1810"/>
        <end position="1819"/>
    </location>
</feature>
<dbReference type="PRINTS" id="PR00011">
    <property type="entry name" value="EGFLAMININ"/>
</dbReference>
<dbReference type="PANTHER" id="PTHR24034:SF89">
    <property type="entry name" value="COMPLEMENT COMPONENT C1Q RECEPTOR"/>
    <property type="match status" value="1"/>
</dbReference>
<evidence type="ECO:0000256" key="6">
    <source>
        <dbReference type="SAM" id="MobiDB-lite"/>
    </source>
</evidence>
<dbReference type="OrthoDB" id="283575at2759"/>
<feature type="domain" description="EGF-like" evidence="8">
    <location>
        <begin position="731"/>
        <end position="764"/>
    </location>
</feature>
<evidence type="ECO:0000313" key="9">
    <source>
        <dbReference type="EMBL" id="VDN96520.1"/>
    </source>
</evidence>
<keyword evidence="4" id="KW-0325">Glycoprotein</keyword>
<feature type="chain" id="PRO_5043131640" evidence="7">
    <location>
        <begin position="23"/>
        <end position="2071"/>
    </location>
</feature>
<dbReference type="PROSITE" id="PS01187">
    <property type="entry name" value="EGF_CA"/>
    <property type="match status" value="9"/>
</dbReference>
<dbReference type="PROSITE" id="PS00022">
    <property type="entry name" value="EGF_1"/>
    <property type="match status" value="16"/>
</dbReference>
<dbReference type="InterPro" id="IPR050751">
    <property type="entry name" value="ECM_structural_protein"/>
</dbReference>
<comment type="caution">
    <text evidence="5">Lacks conserved residue(s) required for the propagation of feature annotation.</text>
</comment>
<feature type="domain" description="EGF-like" evidence="8">
    <location>
        <begin position="887"/>
        <end position="920"/>
    </location>
</feature>
<feature type="disulfide bond" evidence="5">
    <location>
        <begin position="986"/>
        <end position="995"/>
    </location>
</feature>
<gene>
    <name evidence="9" type="ORF">HNAJ_LOCUS661</name>
</gene>
<evidence type="ECO:0000256" key="7">
    <source>
        <dbReference type="SAM" id="SignalP"/>
    </source>
</evidence>
<feature type="domain" description="EGF-like" evidence="8">
    <location>
        <begin position="1942"/>
        <end position="1974"/>
    </location>
</feature>
<dbReference type="Pfam" id="PF14670">
    <property type="entry name" value="FXa_inhibition"/>
    <property type="match status" value="5"/>
</dbReference>
<feature type="domain" description="EGF-like" evidence="8">
    <location>
        <begin position="998"/>
        <end position="1037"/>
    </location>
</feature>
<dbReference type="Gene3D" id="2.10.25.10">
    <property type="entry name" value="Laminin"/>
    <property type="match status" value="26"/>
</dbReference>
<dbReference type="EMBL" id="UZAE01000200">
    <property type="protein sequence ID" value="VDN96520.1"/>
    <property type="molecule type" value="Genomic_DNA"/>
</dbReference>
<dbReference type="InterPro" id="IPR018097">
    <property type="entry name" value="EGF_Ca-bd_CS"/>
</dbReference>
<evidence type="ECO:0000259" key="8">
    <source>
        <dbReference type="PROSITE" id="PS50026"/>
    </source>
</evidence>
<dbReference type="PROSITE" id="PS50026">
    <property type="entry name" value="EGF_3"/>
    <property type="match status" value="16"/>
</dbReference>
<keyword evidence="10" id="KW-1185">Reference proteome</keyword>
<protein>
    <submittedName>
        <fullName evidence="11">EGF-like domain-containing protein</fullName>
    </submittedName>
</protein>
<dbReference type="WBParaSite" id="HNAJ_0000066101-mRNA-1">
    <property type="protein sequence ID" value="HNAJ_0000066101-mRNA-1"/>
    <property type="gene ID" value="HNAJ_0000066101"/>
</dbReference>
<dbReference type="InterPro" id="IPR009030">
    <property type="entry name" value="Growth_fac_rcpt_cys_sf"/>
</dbReference>
<proteinExistence type="predicted"/>
<reference evidence="9 10" key="2">
    <citation type="submission" date="2018-11" db="EMBL/GenBank/DDBJ databases">
        <authorList>
            <consortium name="Pathogen Informatics"/>
        </authorList>
    </citation>
    <scope>NUCLEOTIDE SEQUENCE [LARGE SCALE GENOMIC DNA]</scope>
</reference>
<feature type="domain" description="EGF-like" evidence="8">
    <location>
        <begin position="1532"/>
        <end position="1573"/>
    </location>
</feature>
<feature type="domain" description="EGF-like" evidence="8">
    <location>
        <begin position="690"/>
        <end position="726"/>
    </location>
</feature>
<dbReference type="GO" id="GO:0005509">
    <property type="term" value="F:calcium ion binding"/>
    <property type="evidence" value="ECO:0007669"/>
    <property type="project" value="InterPro"/>
</dbReference>
<feature type="domain" description="EGF-like" evidence="8">
    <location>
        <begin position="1279"/>
        <end position="1320"/>
    </location>
</feature>
<feature type="domain" description="EGF-like" evidence="8">
    <location>
        <begin position="1789"/>
        <end position="1820"/>
    </location>
</feature>
<keyword evidence="2" id="KW-0677">Repeat</keyword>
<sequence>MIRLLQIILILLLLIAFQFTLAWNNTSHYEVARLIEQHVDNQDVEVIDLRPPSQDDKLNNNYIESSYPDETNIHEIQEYPPSARLPPGVQWNEEGQYWGYQQVPNIDASWSATGCIPPYCIPALCSQGGPGSLCSQSCVTQNCEVGCFPYCIGGSQCIENTCRCNAFRKQSNCNLISPSDCQNFFGIFCSSGCFKPASAAPPSGCDCIIPYYVLRKPMCALETLQSCPKNCSNHGICDHKSGECICDTGYTGPDCSLIDHCINNPDLPPCEFGCISLNDTRLCTCPDNLVLQPDGVSCETPCPPGLTGPQCSYDIDECLTGIHECQYFCKNTFGSYECQCLPGMTLDPRNNRTCIGMTCEPACIQDQGECVEGGFCKCHPGFKGLRCESDVDECALGTSGCDHDCINTYGSFRCMCRPGFELDSRDNKTCIMKSCSPPCVPGQGECIDGRCQCREGFQGISCEGDIDECTDGTHDCEQKCINTHGSFQCACYDRYRPSTGHPNRCERVDCDPPCISGQGYCRDGVCECVKGYSGIACERDVDECSEGRHDCEQKCVNTPGSFRCACYGGYRPLASDPRRCEPIRCDPSCVPEQGECQNDVCVCREGFTGKSCEKDIDECLESTHACEQNCVNTHGSYICTCNEGYQVSPYDSKKCEQIRCDPDCVQGQGVCMNGVCKCYEGFTGETCADDINECELRIDGCDHICINQLGSYECACNPGYELSLNDSRACVPGDCLANCVPGKGDCDDHGRCICRSGYEGPYCQHEVDVCSLGHHQCEHICVSLPGKRHLCRCYPGYIVDPKDPNQCIVYGCDPPCEIGQGLCNYESKKCVCESGFRGDRCEININECAVNNGGCSHICLDTHGAFTCDCPPGMQLAENSTTQCVAEEGYCDPPCYSGRGTCVRENYCKCMEGFSGKQCENILDGCLAFRPCEQECVSLDGGKFECRCFPGYKPSQPNFFATRCVPECQEGRNCIHGQCSKGKCICKTGYTGENCDEDVDECQDRSLCEHHCINTPGSYNCKCESGYVLQLDGHSCRRVDASVERPSRYCISGVNCFNGKCLNGRCTCQSGYMGESCERDINECTSEDGNRARCEQICVNTEGSYECQCESGFRLQPDGYSCQKIRAPECKDGENCFHGCCSEGECICRSGFTGDQCERDIDECSGETGIRPRCEQRCVNTLGSYRCDCDSGFILQPDGFSCRRNETFFNCQDGLNCFYGACLNGSCVCQQGFTGNKCELDINECEGELGTYAGCTQRCINTLGSYECKCEPGYELGPDGYACFKVDPLIECKDGVTCIHGVCSEGECICKSGFTGERCERDINECLGENGFPPNCEQRCINTPGSYECGCETGYVLQADGYSCEEVSYAPSRPARDCRENFNCFYGQCSNGYCVCESGFTGDQCDRDVDECVGELGTVSRCEHRCINTPGSYECQCESGYILQPDGYSCRKSDPVLEWPLYKCQRDKTCIYGDCVKEKCHCRPGFTGERCDKDIDECEGELGFVSRCQQRCVNTFGSYRCDCEFGYELQTDGVSCRKTAPDTECKDGVNCIYGRCWNNQCICLSGYTGENCDRDIDECIGEAGVQHQCEQKCTNKPGSYDCQCYSGYELQSDGFSCRRADVVNEWTGYQCQSGVNCIYGNCVNNNCVCQQGFAGDRCDRDIDECVGEMGSESRCEQICINTPGSYECQCKTGYELMPNGYSCRPTQNALYCRQGENCFYGRCMGDRCICESGFTGDTCERDIDECSGEEGIRVGCEHLCVNFHGSYECQCYPGYKLQPDGFSCQPDGIENQCPIDCLNGGICLNYGCECPIGYRGPRCEEMVDICKERNPCEHFCYSKSEGGYMCGCKEGYELNSDGKTCSVPIECNPLCANNAQCFRGKCICPRGFQGASCEEDIDECAMPAVVHGCAHGCRNTYGSYECICPQGNILMTDKRTCVEATSLVECTRPCRNGGVCHGNNICSCPRGFEGADCSKDIDECTTLSPCDPEFGSCINRVGGYECICLPGYILLLDGKHCIEESRARQAPHLVFRGVGTKGITRGTQMKIAPQSRAKTTSPLKRRRRRRSRKIN</sequence>
<feature type="domain" description="EGF-like" evidence="8">
    <location>
        <begin position="355"/>
        <end position="388"/>
    </location>
</feature>
<feature type="disulfide bond" evidence="5">
    <location>
        <begin position="1002"/>
        <end position="1012"/>
    </location>
</feature>
<evidence type="ECO:0000313" key="11">
    <source>
        <dbReference type="WBParaSite" id="HNAJ_0000066101-mRNA-1"/>
    </source>
</evidence>
<organism evidence="11">
    <name type="scientific">Rodentolepis nana</name>
    <name type="common">Dwarf tapeworm</name>
    <name type="synonym">Hymenolepis nana</name>
    <dbReference type="NCBI Taxonomy" id="102285"/>
    <lineage>
        <taxon>Eukaryota</taxon>
        <taxon>Metazoa</taxon>
        <taxon>Spiralia</taxon>
        <taxon>Lophotrochozoa</taxon>
        <taxon>Platyhelminthes</taxon>
        <taxon>Cestoda</taxon>
        <taxon>Eucestoda</taxon>
        <taxon>Cyclophyllidea</taxon>
        <taxon>Hymenolepididae</taxon>
        <taxon>Rodentolepis</taxon>
    </lineage>
</organism>
<dbReference type="InterPro" id="IPR000152">
    <property type="entry name" value="EGF-type_Asp/Asn_hydroxyl_site"/>
</dbReference>
<feature type="disulfide bond" evidence="5">
    <location>
        <begin position="1793"/>
        <end position="1803"/>
    </location>
</feature>
<evidence type="ECO:0000256" key="3">
    <source>
        <dbReference type="ARBA" id="ARBA00023157"/>
    </source>
</evidence>
<feature type="disulfide bond" evidence="5">
    <location>
        <begin position="1964"/>
        <end position="1973"/>
    </location>
</feature>
<dbReference type="Pfam" id="PF07645">
    <property type="entry name" value="EGF_CA"/>
    <property type="match status" value="14"/>
</dbReference>
<dbReference type="Pfam" id="PF23106">
    <property type="entry name" value="EGF_Teneurin"/>
    <property type="match status" value="1"/>
</dbReference>
<feature type="domain" description="EGF-like" evidence="8">
    <location>
        <begin position="223"/>
        <end position="256"/>
    </location>
</feature>
<feature type="disulfide bond" evidence="5">
    <location>
        <begin position="754"/>
        <end position="763"/>
    </location>
</feature>